<keyword evidence="11" id="KW-1015">Disulfide bond</keyword>
<dbReference type="OrthoDB" id="129121at2759"/>
<evidence type="ECO:0000256" key="1">
    <source>
        <dbReference type="ARBA" id="ARBA00001973"/>
    </source>
</evidence>
<evidence type="ECO:0000256" key="12">
    <source>
        <dbReference type="ARBA" id="ARBA00023180"/>
    </source>
</evidence>
<evidence type="ECO:0000256" key="7">
    <source>
        <dbReference type="ARBA" id="ARBA00023002"/>
    </source>
</evidence>
<keyword evidence="5" id="KW-0479">Metal-binding</keyword>
<dbReference type="Pfam" id="PF01082">
    <property type="entry name" value="Cu2_monooxygen"/>
    <property type="match status" value="1"/>
</dbReference>
<keyword evidence="4" id="KW-0812">Transmembrane</keyword>
<dbReference type="GO" id="GO:0006589">
    <property type="term" value="P:octopamine biosynthetic process"/>
    <property type="evidence" value="ECO:0007669"/>
    <property type="project" value="TreeGrafter"/>
</dbReference>
<dbReference type="GO" id="GO:0004500">
    <property type="term" value="F:dopamine beta-monooxygenase activity"/>
    <property type="evidence" value="ECO:0007669"/>
    <property type="project" value="InterPro"/>
</dbReference>
<feature type="domain" description="Copper type II ascorbate-dependent monooxygenase C-terminal" evidence="15">
    <location>
        <begin position="384"/>
        <end position="536"/>
    </location>
</feature>
<dbReference type="EMBL" id="JTDF01021806">
    <property type="protein sequence ID" value="KAF8561357.1"/>
    <property type="molecule type" value="Genomic_DNA"/>
</dbReference>
<organism evidence="16 17">
    <name type="scientific">Paragonimus westermani</name>
    <dbReference type="NCBI Taxonomy" id="34504"/>
    <lineage>
        <taxon>Eukaryota</taxon>
        <taxon>Metazoa</taxon>
        <taxon>Spiralia</taxon>
        <taxon>Lophotrochozoa</taxon>
        <taxon>Platyhelminthes</taxon>
        <taxon>Trematoda</taxon>
        <taxon>Digenea</taxon>
        <taxon>Plagiorchiida</taxon>
        <taxon>Troglotremata</taxon>
        <taxon>Troglotrematidae</taxon>
        <taxon>Paragonimus</taxon>
    </lineage>
</organism>
<evidence type="ECO:0000256" key="6">
    <source>
        <dbReference type="ARBA" id="ARBA00022989"/>
    </source>
</evidence>
<dbReference type="InterPro" id="IPR036939">
    <property type="entry name" value="Cu2_ascorb_mOase_N_sf"/>
</dbReference>
<evidence type="ECO:0000256" key="10">
    <source>
        <dbReference type="ARBA" id="ARBA00023136"/>
    </source>
</evidence>
<dbReference type="GO" id="GO:0042421">
    <property type="term" value="P:norepinephrine biosynthetic process"/>
    <property type="evidence" value="ECO:0007669"/>
    <property type="project" value="TreeGrafter"/>
</dbReference>
<name>A0A8T0D4A1_9TREM</name>
<evidence type="ECO:0000256" key="5">
    <source>
        <dbReference type="ARBA" id="ARBA00022723"/>
    </source>
</evidence>
<comment type="subcellular location">
    <subcellularLocation>
        <location evidence="2">Membrane</location>
    </subcellularLocation>
</comment>
<evidence type="ECO:0000313" key="16">
    <source>
        <dbReference type="EMBL" id="KAF8561357.1"/>
    </source>
</evidence>
<dbReference type="SUPFAM" id="SSF49742">
    <property type="entry name" value="PHM/PNGase F"/>
    <property type="match status" value="2"/>
</dbReference>
<dbReference type="InterPro" id="IPR024548">
    <property type="entry name" value="Cu2_monoox_C"/>
</dbReference>
<keyword evidence="10" id="KW-0472">Membrane</keyword>
<feature type="signal peptide" evidence="13">
    <location>
        <begin position="1"/>
        <end position="16"/>
    </location>
</feature>
<proteinExistence type="inferred from homology"/>
<feature type="chain" id="PRO_5035818802" description="Dopamine beta-monooxygenase" evidence="13">
    <location>
        <begin position="17"/>
        <end position="624"/>
    </location>
</feature>
<dbReference type="AlphaFoldDB" id="A0A8T0D4A1"/>
<feature type="domain" description="Copper type II ascorbate-dependent monooxygenase N-terminal" evidence="14">
    <location>
        <begin position="238"/>
        <end position="362"/>
    </location>
</feature>
<keyword evidence="6" id="KW-1133">Transmembrane helix</keyword>
<dbReference type="Pfam" id="PF03712">
    <property type="entry name" value="Cu2_monoox_C"/>
    <property type="match status" value="1"/>
</dbReference>
<dbReference type="GO" id="GO:0042420">
    <property type="term" value="P:dopamine catabolic process"/>
    <property type="evidence" value="ECO:0007669"/>
    <property type="project" value="TreeGrafter"/>
</dbReference>
<gene>
    <name evidence="16" type="ORF">P879_00952</name>
</gene>
<keyword evidence="17" id="KW-1185">Reference proteome</keyword>
<keyword evidence="12" id="KW-0325">Glycoprotein</keyword>
<evidence type="ECO:0000256" key="11">
    <source>
        <dbReference type="ARBA" id="ARBA00023157"/>
    </source>
</evidence>
<dbReference type="InterPro" id="IPR020611">
    <property type="entry name" value="Cu2_ascorb_mOase_CS-1"/>
</dbReference>
<dbReference type="FunFam" id="2.60.120.310:FF:000004">
    <property type="entry name" value="DBH-like monooxygenase protein 1"/>
    <property type="match status" value="1"/>
</dbReference>
<evidence type="ECO:0000256" key="13">
    <source>
        <dbReference type="SAM" id="SignalP"/>
    </source>
</evidence>
<reference evidence="16 17" key="1">
    <citation type="submission" date="2019-07" db="EMBL/GenBank/DDBJ databases">
        <title>Annotation for the trematode Paragonimus westermani.</title>
        <authorList>
            <person name="Choi Y.-J."/>
        </authorList>
    </citation>
    <scope>NUCLEOTIDE SEQUENCE [LARGE SCALE GENOMIC DNA]</scope>
    <source>
        <strain evidence="16">180907_Pwestermani</strain>
    </source>
</reference>
<dbReference type="InterPro" id="IPR000323">
    <property type="entry name" value="Cu2_ascorb_mOase_N"/>
</dbReference>
<keyword evidence="8" id="KW-0186">Copper</keyword>
<dbReference type="InterPro" id="IPR000945">
    <property type="entry name" value="DBH-like"/>
</dbReference>
<dbReference type="PANTHER" id="PTHR10157:SF29">
    <property type="entry name" value="DOPAMINE BETA-HYDROXYLASE"/>
    <property type="match status" value="1"/>
</dbReference>
<keyword evidence="13" id="KW-0732">Signal</keyword>
<evidence type="ECO:0000256" key="9">
    <source>
        <dbReference type="ARBA" id="ARBA00023033"/>
    </source>
</evidence>
<comment type="similarity">
    <text evidence="3">Belongs to the copper type II ascorbate-dependent monooxygenase family.</text>
</comment>
<evidence type="ECO:0000256" key="4">
    <source>
        <dbReference type="ARBA" id="ARBA00022692"/>
    </source>
</evidence>
<dbReference type="InterPro" id="IPR014784">
    <property type="entry name" value="Cu2_ascorb_mOase-like_C"/>
</dbReference>
<dbReference type="FunFam" id="2.60.120.230:FF:000001">
    <property type="entry name" value="Monooxygenase, DBH-like 1"/>
    <property type="match status" value="1"/>
</dbReference>
<dbReference type="Proteomes" id="UP000699462">
    <property type="component" value="Unassembled WGS sequence"/>
</dbReference>
<evidence type="ECO:0000259" key="15">
    <source>
        <dbReference type="Pfam" id="PF03712"/>
    </source>
</evidence>
<evidence type="ECO:0000256" key="8">
    <source>
        <dbReference type="ARBA" id="ARBA00023008"/>
    </source>
</evidence>
<dbReference type="PANTHER" id="PTHR10157">
    <property type="entry name" value="DOPAMINE BETA HYDROXYLASE RELATED"/>
    <property type="match status" value="1"/>
</dbReference>
<accession>A0A8T0D4A1</accession>
<dbReference type="GO" id="GO:0005507">
    <property type="term" value="F:copper ion binding"/>
    <property type="evidence" value="ECO:0007669"/>
    <property type="project" value="InterPro"/>
</dbReference>
<dbReference type="InterPro" id="IPR008977">
    <property type="entry name" value="PHM/PNGase_F_dom_sf"/>
</dbReference>
<comment type="caution">
    <text evidence="16">The sequence shown here is derived from an EMBL/GenBank/DDBJ whole genome shotgun (WGS) entry which is preliminary data.</text>
</comment>
<evidence type="ECO:0000259" key="14">
    <source>
        <dbReference type="Pfam" id="PF01082"/>
    </source>
</evidence>
<evidence type="ECO:0000256" key="3">
    <source>
        <dbReference type="ARBA" id="ARBA00010676"/>
    </source>
</evidence>
<comment type="cofactor">
    <cofactor evidence="1">
        <name>Cu(2+)</name>
        <dbReference type="ChEBI" id="CHEBI:29036"/>
    </cofactor>
</comment>
<dbReference type="Gene3D" id="2.60.120.230">
    <property type="match status" value="1"/>
</dbReference>
<dbReference type="GO" id="GO:0005615">
    <property type="term" value="C:extracellular space"/>
    <property type="evidence" value="ECO:0007669"/>
    <property type="project" value="TreeGrafter"/>
</dbReference>
<dbReference type="GO" id="GO:0030667">
    <property type="term" value="C:secretory granule membrane"/>
    <property type="evidence" value="ECO:0007669"/>
    <property type="project" value="TreeGrafter"/>
</dbReference>
<dbReference type="Gene3D" id="2.60.120.310">
    <property type="entry name" value="Copper type II, ascorbate-dependent monooxygenase, N-terminal domain"/>
    <property type="match status" value="1"/>
</dbReference>
<keyword evidence="7" id="KW-0560">Oxidoreductase</keyword>
<evidence type="ECO:0008006" key="18">
    <source>
        <dbReference type="Google" id="ProtNLM"/>
    </source>
</evidence>
<dbReference type="PROSITE" id="PS00084">
    <property type="entry name" value="CU2_MONOOXYGENASE_1"/>
    <property type="match status" value="1"/>
</dbReference>
<evidence type="ECO:0000256" key="2">
    <source>
        <dbReference type="ARBA" id="ARBA00004370"/>
    </source>
</evidence>
<keyword evidence="9" id="KW-0503">Monooxygenase</keyword>
<evidence type="ECO:0000313" key="17">
    <source>
        <dbReference type="Proteomes" id="UP000699462"/>
    </source>
</evidence>
<sequence length="624" mass="70952">MLTIWGFLFSPLLAVSREYPYYAYLGKTAEGRTTYSLHWAVERPSVGQTLLAFRVCTHHSELSQLDLFGIGFGPGVDHGLANWDIHMISLPLRTTLSDQLLSPVYMACYTDGAGVLHLRPQDRRTPGYEFELPNPDEMCFRFEREAISCSPHGYSIDDQTTHVIFFHRLHREISTPIRSIIKEPSWIARLLRPFNVKHRGLFDDHVNLTQLPHRFLQVQFIRSLQEDLEATYRQADHFDLTVKDVLIPPEDTTYWCKTAQLPHFTKKHHIIRYEGIIPETSRGLIHHMEVFLCVGSDPVRPFSGPCNSEQKPMGLRQCRNVIGAWAMGAVGLTLPKMAGIPIGGPDTSRNVVIEIHYNNPDKLVGEIDNSGIRFYVTSSLRPHDAGIMELGIVYSSRNAIPPGQSKFHLRGYCDSSCTSLGLPSNGIFVFASQLHTHGTGRRVVTYHLRNGKRLPDLNRDDHYYPHFQEIRLLPRPVHVQRGDVLVTQCTYDTSASHQVTFGGLDHSNEMCLNYIFYYPQSKLELCKSEVSQPELNEFLLSHITSGEDTTSVATVEDKFEAIDWMRQHMTDKLVKFYSQATIEMHCNSSGGTRILGSPVHVRPVPVPHRMLPVSLEKLIKCLTW</sequence>
<protein>
    <recommendedName>
        <fullName evidence="18">Dopamine beta-monooxygenase</fullName>
    </recommendedName>
</protein>